<evidence type="ECO:0000313" key="6">
    <source>
        <dbReference type="Proteomes" id="UP000051269"/>
    </source>
</evidence>
<dbReference type="Proteomes" id="UP000051269">
    <property type="component" value="Unassembled WGS sequence"/>
</dbReference>
<feature type="domain" description="S-adenosyl-l-methionine hydroxide adenosyltransferase N-terminal" evidence="3">
    <location>
        <begin position="31"/>
        <end position="173"/>
    </location>
</feature>
<dbReference type="SUPFAM" id="SSF101852">
    <property type="entry name" value="Bacterial fluorinating enzyme, C-terminal domain"/>
    <property type="match status" value="1"/>
</dbReference>
<accession>A0A0R2RLN9</accession>
<dbReference type="EMBL" id="LIBO01000196">
    <property type="protein sequence ID" value="KRO61824.1"/>
    <property type="molecule type" value="Genomic_DNA"/>
</dbReference>
<keyword evidence="1" id="KW-0949">S-adenosyl-L-methionine</keyword>
<evidence type="ECO:0000256" key="2">
    <source>
        <dbReference type="ARBA" id="ARBA00024035"/>
    </source>
</evidence>
<dbReference type="InterPro" id="IPR046470">
    <property type="entry name" value="SAM_HAT_C"/>
</dbReference>
<protein>
    <recommendedName>
        <fullName evidence="7">SAM-dependent chlorinase/fluorinase</fullName>
    </recommendedName>
</protein>
<dbReference type="Gene3D" id="2.40.30.90">
    <property type="entry name" value="Bacterial fluorinating enzyme like"/>
    <property type="match status" value="1"/>
</dbReference>
<name>A0A0R2RLN9_9BACT</name>
<dbReference type="Pfam" id="PF01887">
    <property type="entry name" value="SAM_HAT_N"/>
    <property type="match status" value="1"/>
</dbReference>
<dbReference type="SUPFAM" id="SSF102522">
    <property type="entry name" value="Bacterial fluorinating enzyme, N-terminal domain"/>
    <property type="match status" value="1"/>
</dbReference>
<dbReference type="PANTHER" id="PTHR35092">
    <property type="entry name" value="CHLORINASE MJ1651"/>
    <property type="match status" value="1"/>
</dbReference>
<dbReference type="InterPro" id="IPR023228">
    <property type="entry name" value="SAM_OH_AdoTrfase_N_sf"/>
</dbReference>
<evidence type="ECO:0000259" key="4">
    <source>
        <dbReference type="Pfam" id="PF20257"/>
    </source>
</evidence>
<dbReference type="InterPro" id="IPR023227">
    <property type="entry name" value="SAM_OH_AdoTrfase_C_sf"/>
</dbReference>
<reference evidence="5 6" key="1">
    <citation type="submission" date="2015-10" db="EMBL/GenBank/DDBJ databases">
        <title>Metagenome-Assembled Genomes uncover a global brackish microbiome.</title>
        <authorList>
            <person name="Hugerth L.W."/>
            <person name="Larsson J."/>
            <person name="Alneberg J."/>
            <person name="Lindh M.V."/>
            <person name="Legrand C."/>
            <person name="Pinhassi J."/>
            <person name="Andersson A.F."/>
        </authorList>
    </citation>
    <scope>NUCLEOTIDE SEQUENCE [LARGE SCALE GENOMIC DNA]</scope>
    <source>
        <strain evidence="5">BACL18 MAG-120507-bin52</strain>
    </source>
</reference>
<evidence type="ECO:0000256" key="1">
    <source>
        <dbReference type="ARBA" id="ARBA00022691"/>
    </source>
</evidence>
<proteinExistence type="inferred from homology"/>
<dbReference type="PROSITE" id="PS51257">
    <property type="entry name" value="PROKAR_LIPOPROTEIN"/>
    <property type="match status" value="1"/>
</dbReference>
<dbReference type="InterPro" id="IPR002747">
    <property type="entry name" value="SAM_OH_AdoTrfase"/>
</dbReference>
<dbReference type="Gene3D" id="3.40.50.10790">
    <property type="entry name" value="S-adenosyl-l-methionine hydroxide adenosyltransferase, N-terminal"/>
    <property type="match status" value="1"/>
</dbReference>
<dbReference type="InterPro" id="IPR046469">
    <property type="entry name" value="SAM_HAT_N"/>
</dbReference>
<comment type="similarity">
    <text evidence="2">Belongs to the SAM hydrolase / SAM-dependent halogenase family.</text>
</comment>
<dbReference type="AlphaFoldDB" id="A0A0R2RLN9"/>
<dbReference type="PIRSF" id="PIRSF006779">
    <property type="entry name" value="UCP006779"/>
    <property type="match status" value="1"/>
</dbReference>
<evidence type="ECO:0000259" key="3">
    <source>
        <dbReference type="Pfam" id="PF01887"/>
    </source>
</evidence>
<gene>
    <name evidence="5" type="ORF">ABR82_05185</name>
</gene>
<evidence type="ECO:0000313" key="5">
    <source>
        <dbReference type="EMBL" id="KRO61824.1"/>
    </source>
</evidence>
<sequence length="286" mass="30343">MRSALIPLWPLLALFPFLSGCQSQRSVSPLIALFTDFGPSDPYVAQLKGSIKTVSPTVEILDLSHANAAYDIPAASYLLAKSTRTLPSGTVVIAVVDPTVGSSRAGLAVRTQAGRFYLAPDNGILTEVLAREGLAEARILPIPTKGVSSTFHARDIFGPAAAQLANEDSFALLGTKAEKILRLPRNTATVMPTMAKGQVLFIDHYGNILTNIPGSELGKLKVGQLLTVRVRGKSLSLPFLRTYAEAPASRPFALINSDGEFEIAVNQGSAARKLGIKAGDPVILKL</sequence>
<organism evidence="5 6">
    <name type="scientific">Verrucomicrobia subdivision 6 bacterium BACL9 MAG-120507-bin52</name>
    <dbReference type="NCBI Taxonomy" id="1655590"/>
    <lineage>
        <taxon>Bacteria</taxon>
        <taxon>Pseudomonadati</taxon>
        <taxon>Verrucomicrobiota</taxon>
        <taxon>Verrucomicrobiia</taxon>
        <taxon>Verrucomicrobiales</taxon>
        <taxon>Verrucomicrobia subdivision 6</taxon>
    </lineage>
</organism>
<feature type="domain" description="S-adenosyl-l-methionine hydroxide adenosyltransferase C-terminal" evidence="4">
    <location>
        <begin position="197"/>
        <end position="282"/>
    </location>
</feature>
<evidence type="ECO:0008006" key="7">
    <source>
        <dbReference type="Google" id="ProtNLM"/>
    </source>
</evidence>
<dbReference type="Pfam" id="PF20257">
    <property type="entry name" value="SAM_HAT_C"/>
    <property type="match status" value="1"/>
</dbReference>
<dbReference type="PANTHER" id="PTHR35092:SF1">
    <property type="entry name" value="CHLORINASE MJ1651"/>
    <property type="match status" value="1"/>
</dbReference>
<comment type="caution">
    <text evidence="5">The sequence shown here is derived from an EMBL/GenBank/DDBJ whole genome shotgun (WGS) entry which is preliminary data.</text>
</comment>